<protein>
    <submittedName>
        <fullName evidence="1">Uncharacterized protein</fullName>
    </submittedName>
</protein>
<gene>
    <name evidence="1" type="ORF">M011DRAFT_180811</name>
</gene>
<keyword evidence="2" id="KW-1185">Reference proteome</keyword>
<sequence length="185" mass="20817">MQLDRAAQQVRQDGFSVRILLEITSTGCVDEELARSPMPEARRMHCDSCLTASVRPLVRTTLTSASFQRQLSRRTILEPAITRRLVIFSVMGGELCGYILLRFVNLAITIPSFSETPIRILLFKYIPRVSPPLSLLFFLYINLYLSTNRACHGIQEPGGTKGQSVQVAEWSIVVHCNSNGSWQYP</sequence>
<dbReference type="EMBL" id="MU006563">
    <property type="protein sequence ID" value="KAF2750700.1"/>
    <property type="molecule type" value="Genomic_DNA"/>
</dbReference>
<reference evidence="1" key="1">
    <citation type="journal article" date="2020" name="Stud. Mycol.">
        <title>101 Dothideomycetes genomes: a test case for predicting lifestyles and emergence of pathogens.</title>
        <authorList>
            <person name="Haridas S."/>
            <person name="Albert R."/>
            <person name="Binder M."/>
            <person name="Bloem J."/>
            <person name="Labutti K."/>
            <person name="Salamov A."/>
            <person name="Andreopoulos B."/>
            <person name="Baker S."/>
            <person name="Barry K."/>
            <person name="Bills G."/>
            <person name="Bluhm B."/>
            <person name="Cannon C."/>
            <person name="Castanera R."/>
            <person name="Culley D."/>
            <person name="Daum C."/>
            <person name="Ezra D."/>
            <person name="Gonzalez J."/>
            <person name="Henrissat B."/>
            <person name="Kuo A."/>
            <person name="Liang C."/>
            <person name="Lipzen A."/>
            <person name="Lutzoni F."/>
            <person name="Magnuson J."/>
            <person name="Mondo S."/>
            <person name="Nolan M."/>
            <person name="Ohm R."/>
            <person name="Pangilinan J."/>
            <person name="Park H.-J."/>
            <person name="Ramirez L."/>
            <person name="Alfaro M."/>
            <person name="Sun H."/>
            <person name="Tritt A."/>
            <person name="Yoshinaga Y."/>
            <person name="Zwiers L.-H."/>
            <person name="Turgeon B."/>
            <person name="Goodwin S."/>
            <person name="Spatafora J."/>
            <person name="Crous P."/>
            <person name="Grigoriev I."/>
        </authorList>
    </citation>
    <scope>NUCLEOTIDE SEQUENCE</scope>
    <source>
        <strain evidence="1">CBS 119925</strain>
    </source>
</reference>
<proteinExistence type="predicted"/>
<evidence type="ECO:0000313" key="1">
    <source>
        <dbReference type="EMBL" id="KAF2750700.1"/>
    </source>
</evidence>
<evidence type="ECO:0000313" key="2">
    <source>
        <dbReference type="Proteomes" id="UP000799440"/>
    </source>
</evidence>
<accession>A0A6A6VMC1</accession>
<organism evidence="1 2">
    <name type="scientific">Sporormia fimetaria CBS 119925</name>
    <dbReference type="NCBI Taxonomy" id="1340428"/>
    <lineage>
        <taxon>Eukaryota</taxon>
        <taxon>Fungi</taxon>
        <taxon>Dikarya</taxon>
        <taxon>Ascomycota</taxon>
        <taxon>Pezizomycotina</taxon>
        <taxon>Dothideomycetes</taxon>
        <taxon>Pleosporomycetidae</taxon>
        <taxon>Pleosporales</taxon>
        <taxon>Sporormiaceae</taxon>
        <taxon>Sporormia</taxon>
    </lineage>
</organism>
<dbReference type="AlphaFoldDB" id="A0A6A6VMC1"/>
<dbReference type="Proteomes" id="UP000799440">
    <property type="component" value="Unassembled WGS sequence"/>
</dbReference>
<name>A0A6A6VMC1_9PLEO</name>